<evidence type="ECO:0000313" key="8">
    <source>
        <dbReference type="EMBL" id="KFZ36555.1"/>
    </source>
</evidence>
<dbReference type="PANTHER" id="PTHR32089:SF74">
    <property type="entry name" value="METHYL-ACCEPTING CHEMOTAXIS PROTEIN AER"/>
    <property type="match status" value="1"/>
</dbReference>
<dbReference type="InterPro" id="IPR033462">
    <property type="entry name" value="Cache_3-Cache_2"/>
</dbReference>
<comment type="subcellular location">
    <subcellularLocation>
        <location evidence="1">Membrane</location>
    </subcellularLocation>
</comment>
<dbReference type="Proteomes" id="UP000029264">
    <property type="component" value="Unassembled WGS sequence"/>
</dbReference>
<name>A0A094J9F7_9GAMM</name>
<protein>
    <submittedName>
        <fullName evidence="8">Chemotaxis protein</fullName>
    </submittedName>
</protein>
<dbReference type="Gene3D" id="3.30.450.20">
    <property type="entry name" value="PAS domain"/>
    <property type="match status" value="1"/>
</dbReference>
<dbReference type="SUPFAM" id="SSF58104">
    <property type="entry name" value="Methyl-accepting chemotaxis protein (MCP) signaling domain"/>
    <property type="match status" value="1"/>
</dbReference>
<evidence type="ECO:0000256" key="4">
    <source>
        <dbReference type="PROSITE-ProRule" id="PRU00284"/>
    </source>
</evidence>
<dbReference type="InterPro" id="IPR029151">
    <property type="entry name" value="Sensor-like_sf"/>
</dbReference>
<dbReference type="STRING" id="1515746.HR45_15590"/>
<feature type="domain" description="HAMP" evidence="7">
    <location>
        <begin position="337"/>
        <end position="392"/>
    </location>
</feature>
<dbReference type="Gene3D" id="1.10.287.950">
    <property type="entry name" value="Methyl-accepting chemotaxis protein"/>
    <property type="match status" value="1"/>
</dbReference>
<dbReference type="EMBL" id="JPEO01000016">
    <property type="protein sequence ID" value="KFZ36555.1"/>
    <property type="molecule type" value="Genomic_DNA"/>
</dbReference>
<dbReference type="Pfam" id="PF00672">
    <property type="entry name" value="HAMP"/>
    <property type="match status" value="1"/>
</dbReference>
<dbReference type="Pfam" id="PF00015">
    <property type="entry name" value="MCPsignal"/>
    <property type="match status" value="1"/>
</dbReference>
<keyword evidence="5" id="KW-0472">Membrane</keyword>
<evidence type="ECO:0000259" key="6">
    <source>
        <dbReference type="PROSITE" id="PS50111"/>
    </source>
</evidence>
<keyword evidence="5" id="KW-1133">Transmembrane helix</keyword>
<dbReference type="InterPro" id="IPR004089">
    <property type="entry name" value="MCPsignal_dom"/>
</dbReference>
<keyword evidence="9" id="KW-1185">Reference proteome</keyword>
<dbReference type="PROSITE" id="PS50885">
    <property type="entry name" value="HAMP"/>
    <property type="match status" value="1"/>
</dbReference>
<gene>
    <name evidence="8" type="ORF">HR45_15590</name>
</gene>
<dbReference type="SUPFAM" id="SSF103190">
    <property type="entry name" value="Sensory domain-like"/>
    <property type="match status" value="1"/>
</dbReference>
<dbReference type="PANTHER" id="PTHR32089">
    <property type="entry name" value="METHYL-ACCEPTING CHEMOTAXIS PROTEIN MCPB"/>
    <property type="match status" value="1"/>
</dbReference>
<dbReference type="CDD" id="cd06225">
    <property type="entry name" value="HAMP"/>
    <property type="match status" value="1"/>
</dbReference>
<evidence type="ECO:0000256" key="5">
    <source>
        <dbReference type="SAM" id="Phobius"/>
    </source>
</evidence>
<comment type="caution">
    <text evidence="8">The sequence shown here is derived from an EMBL/GenBank/DDBJ whole genome shotgun (WGS) entry which is preliminary data.</text>
</comment>
<organism evidence="8 9">
    <name type="scientific">Shewanella mangrovi</name>
    <dbReference type="NCBI Taxonomy" id="1515746"/>
    <lineage>
        <taxon>Bacteria</taxon>
        <taxon>Pseudomonadati</taxon>
        <taxon>Pseudomonadota</taxon>
        <taxon>Gammaproteobacteria</taxon>
        <taxon>Alteromonadales</taxon>
        <taxon>Shewanellaceae</taxon>
        <taxon>Shewanella</taxon>
    </lineage>
</organism>
<dbReference type="OrthoDB" id="9763018at2"/>
<proteinExistence type="inferred from homology"/>
<evidence type="ECO:0000256" key="2">
    <source>
        <dbReference type="ARBA" id="ARBA00023224"/>
    </source>
</evidence>
<dbReference type="GO" id="GO:0006935">
    <property type="term" value="P:chemotaxis"/>
    <property type="evidence" value="ECO:0007669"/>
    <property type="project" value="UniProtKB-ARBA"/>
</dbReference>
<keyword evidence="5" id="KW-0812">Transmembrane</keyword>
<sequence length="669" mass="73128">MNYRNWPIAKQIGTLSFILTIVVFGVIGSISYISASNALRDKALSAVEAQMMSVEDLLKLQYDTLLTLARRNSDVFRGMYPGQFYKPENKTVRVMGKDTPALMQDNEQINSSISKVDRYAKLTGGNATVFVRDGDDFLRISTSLKKADGSRAVGTYLGKQHPGYNMLMNGETYEGYAKLFGKDYMTVYRPMKDPQGNVVAILYIGFDITDSLQQLQESVKQLKIEESGYYMVVRKADDVLIAHPSLKIGSPIADDQLNGLPLRKLLSDYDQMTSFTSNNGVKMASLSALIPGWDWVIIGQVKYAELNEESWSLLLLSLLISTVGIIAITALLSLVLVNTVKPLRRLQTHMEELGKGDLSVDLPQVNQNSQNEVDRISYSASMMTQNLRKLIRSLLDSVQTIESQASQSQEIARLNGEEANALMAQTDQIATAIEEMSTSIRDVATHANESADQSHQVDVASQEGHMALVQVVKDLETLSLQLTKSHEAVEGVAKESESINKITEVINGIAEQTNLLALNAAIEAARAGEQGRGFAVVADEVRTLASRTQASISEISQTILQLQSKVKDTASRMDESHQLGMKSTEQGTAANQQLTAITERIADLAVSVSSIASATEQQSSVAADVTRNLHEISELAKEGEIRASSTVTSADELASLASSLKRQISVFKV</sequence>
<dbReference type="RefSeq" id="WP_037444613.1">
    <property type="nucleotide sequence ID" value="NZ_JPEO01000016.1"/>
</dbReference>
<dbReference type="PROSITE" id="PS50111">
    <property type="entry name" value="CHEMOTAXIS_TRANSDUC_2"/>
    <property type="match status" value="1"/>
</dbReference>
<feature type="transmembrane region" description="Helical" evidence="5">
    <location>
        <begin position="311"/>
        <end position="337"/>
    </location>
</feature>
<dbReference type="AlphaFoldDB" id="A0A094J9F7"/>
<accession>A0A094J9F7</accession>
<evidence type="ECO:0000313" key="9">
    <source>
        <dbReference type="Proteomes" id="UP000029264"/>
    </source>
</evidence>
<dbReference type="SMART" id="SM00304">
    <property type="entry name" value="HAMP"/>
    <property type="match status" value="1"/>
</dbReference>
<dbReference type="InterPro" id="IPR003660">
    <property type="entry name" value="HAMP_dom"/>
</dbReference>
<dbReference type="GO" id="GO:0007165">
    <property type="term" value="P:signal transduction"/>
    <property type="evidence" value="ECO:0007669"/>
    <property type="project" value="UniProtKB-KW"/>
</dbReference>
<evidence type="ECO:0000259" key="7">
    <source>
        <dbReference type="PROSITE" id="PS50885"/>
    </source>
</evidence>
<feature type="domain" description="Methyl-accepting transducer" evidence="6">
    <location>
        <begin position="397"/>
        <end position="633"/>
    </location>
</feature>
<dbReference type="CDD" id="cd11386">
    <property type="entry name" value="MCP_signal"/>
    <property type="match status" value="1"/>
</dbReference>
<dbReference type="GO" id="GO:0016020">
    <property type="term" value="C:membrane"/>
    <property type="evidence" value="ECO:0007669"/>
    <property type="project" value="UniProtKB-SubCell"/>
</dbReference>
<dbReference type="SMART" id="SM00283">
    <property type="entry name" value="MA"/>
    <property type="match status" value="1"/>
</dbReference>
<dbReference type="CDD" id="cd12912">
    <property type="entry name" value="PDC2_MCP_like"/>
    <property type="match status" value="1"/>
</dbReference>
<dbReference type="eggNOG" id="COG0840">
    <property type="taxonomic scope" value="Bacteria"/>
</dbReference>
<dbReference type="Pfam" id="PF17201">
    <property type="entry name" value="Cache_3-Cache_2"/>
    <property type="match status" value="1"/>
</dbReference>
<evidence type="ECO:0000256" key="1">
    <source>
        <dbReference type="ARBA" id="ARBA00004370"/>
    </source>
</evidence>
<evidence type="ECO:0000256" key="3">
    <source>
        <dbReference type="ARBA" id="ARBA00029447"/>
    </source>
</evidence>
<keyword evidence="2 4" id="KW-0807">Transducer</keyword>
<dbReference type="FunFam" id="1.10.287.950:FF:000001">
    <property type="entry name" value="Methyl-accepting chemotaxis sensory transducer"/>
    <property type="match status" value="1"/>
</dbReference>
<comment type="similarity">
    <text evidence="3">Belongs to the methyl-accepting chemotaxis (MCP) protein family.</text>
</comment>
<feature type="transmembrane region" description="Helical" evidence="5">
    <location>
        <begin position="12"/>
        <end position="33"/>
    </location>
</feature>
<reference evidence="8 9" key="1">
    <citation type="submission" date="2014-06" db="EMBL/GenBank/DDBJ databases">
        <title>Shewanella sp. YQH10.</title>
        <authorList>
            <person name="Liu Y."/>
            <person name="Zeng R."/>
        </authorList>
    </citation>
    <scope>NUCLEOTIDE SEQUENCE [LARGE SCALE GENOMIC DNA]</scope>
    <source>
        <strain evidence="8 9">YQH10</strain>
    </source>
</reference>